<evidence type="ECO:0000313" key="2">
    <source>
        <dbReference type="Proteomes" id="UP001234989"/>
    </source>
</evidence>
<dbReference type="AlphaFoldDB" id="A0AAF0R4X9"/>
<evidence type="ECO:0000313" key="1">
    <source>
        <dbReference type="EMBL" id="WMV34708.1"/>
    </source>
</evidence>
<dbReference type="EMBL" id="CP133617">
    <property type="protein sequence ID" value="WMV34708.1"/>
    <property type="molecule type" value="Genomic_DNA"/>
</dbReference>
<name>A0AAF0R4X9_SOLVR</name>
<organism evidence="1 2">
    <name type="scientific">Solanum verrucosum</name>
    <dbReference type="NCBI Taxonomy" id="315347"/>
    <lineage>
        <taxon>Eukaryota</taxon>
        <taxon>Viridiplantae</taxon>
        <taxon>Streptophyta</taxon>
        <taxon>Embryophyta</taxon>
        <taxon>Tracheophyta</taxon>
        <taxon>Spermatophyta</taxon>
        <taxon>Magnoliopsida</taxon>
        <taxon>eudicotyledons</taxon>
        <taxon>Gunneridae</taxon>
        <taxon>Pentapetalae</taxon>
        <taxon>asterids</taxon>
        <taxon>lamiids</taxon>
        <taxon>Solanales</taxon>
        <taxon>Solanaceae</taxon>
        <taxon>Solanoideae</taxon>
        <taxon>Solaneae</taxon>
        <taxon>Solanum</taxon>
    </lineage>
</organism>
<reference evidence="1" key="1">
    <citation type="submission" date="2023-08" db="EMBL/GenBank/DDBJ databases">
        <title>A de novo genome assembly of Solanum verrucosum Schlechtendal, a Mexican diploid species geographically isolated from the other diploid A-genome species in potato relatives.</title>
        <authorList>
            <person name="Hosaka K."/>
        </authorList>
    </citation>
    <scope>NUCLEOTIDE SEQUENCE</scope>
    <source>
        <tissue evidence="1">Young leaves</tissue>
    </source>
</reference>
<accession>A0AAF0R4X9</accession>
<dbReference type="Proteomes" id="UP001234989">
    <property type="component" value="Chromosome 6"/>
</dbReference>
<feature type="non-terminal residue" evidence="1">
    <location>
        <position position="1"/>
    </location>
</feature>
<keyword evidence="2" id="KW-1185">Reference proteome</keyword>
<sequence length="119" mass="14225">IYKKLQHKLKEWSKEESGNLGLQQKKLLEQLAEMDMERENRVLTEEEITKKAAVLLEYEDLIKEEEIAWRQRSRILWLKEGDKNTKFFHKMANSHSRYNNIDQLMIQGEVTHEPAEIEG</sequence>
<proteinExistence type="predicted"/>
<protein>
    <submittedName>
        <fullName evidence="1">Uncharacterized protein</fullName>
    </submittedName>
</protein>
<gene>
    <name evidence="1" type="ORF">MTR67_028093</name>
</gene>